<accession>A0A3A4KAF2</accession>
<proteinExistence type="predicted"/>
<evidence type="ECO:0000313" key="3">
    <source>
        <dbReference type="Proteomes" id="UP000266677"/>
    </source>
</evidence>
<keyword evidence="3" id="KW-1185">Reference proteome</keyword>
<evidence type="ECO:0000256" key="1">
    <source>
        <dbReference type="SAM" id="SignalP"/>
    </source>
</evidence>
<reference evidence="2 3" key="1">
    <citation type="submission" date="2018-09" db="EMBL/GenBank/DDBJ databases">
        <title>YIM PH21274 draft genome.</title>
        <authorList>
            <person name="Miao C."/>
        </authorList>
    </citation>
    <scope>NUCLEOTIDE SEQUENCE [LARGE SCALE GENOMIC DNA]</scope>
    <source>
        <strain evidence="2 3">YIM PH 21724</strain>
    </source>
</reference>
<protein>
    <submittedName>
        <fullName evidence="2">Uncharacterized protein</fullName>
    </submittedName>
</protein>
<keyword evidence="1" id="KW-0732">Signal</keyword>
<dbReference type="OrthoDB" id="4381673at2"/>
<gene>
    <name evidence="2" type="ORF">D5S18_31145</name>
</gene>
<dbReference type="AlphaFoldDB" id="A0A3A4KAF2"/>
<sequence length="234" mass="23636">MSVLRRVIVLAAALTIPLVALPAANAAPGAADPQPAHSGDIPSQPASTNELIEAYQGAIERLRSFGMNPFLYPTASAFCVGGSTLGLAPALGVAMPGPWPKTTLAIPGLDLTAAKAGQTLFTFVPYGLGPDSANTSGMRVAWVNLGTGRSGIAEMGPLGDIVRAMIPPSVPAEIRPAAEQAIQQFFFAALPVGGVRAVPVDTGSGTVLAAVYGTVDNGGKSCFFLPTVGITAVA</sequence>
<evidence type="ECO:0000313" key="2">
    <source>
        <dbReference type="EMBL" id="RJO69126.1"/>
    </source>
</evidence>
<dbReference type="EMBL" id="QZFU01000045">
    <property type="protein sequence ID" value="RJO69126.1"/>
    <property type="molecule type" value="Genomic_DNA"/>
</dbReference>
<dbReference type="RefSeq" id="WP_120044709.1">
    <property type="nucleotide sequence ID" value="NZ_QZFU01000045.1"/>
</dbReference>
<dbReference type="Proteomes" id="UP000266677">
    <property type="component" value="Unassembled WGS sequence"/>
</dbReference>
<feature type="chain" id="PRO_5017416546" evidence="1">
    <location>
        <begin position="27"/>
        <end position="234"/>
    </location>
</feature>
<feature type="signal peptide" evidence="1">
    <location>
        <begin position="1"/>
        <end position="26"/>
    </location>
</feature>
<organism evidence="2 3">
    <name type="scientific">Nocardia panacis</name>
    <dbReference type="NCBI Taxonomy" id="2340916"/>
    <lineage>
        <taxon>Bacteria</taxon>
        <taxon>Bacillati</taxon>
        <taxon>Actinomycetota</taxon>
        <taxon>Actinomycetes</taxon>
        <taxon>Mycobacteriales</taxon>
        <taxon>Nocardiaceae</taxon>
        <taxon>Nocardia</taxon>
    </lineage>
</organism>
<comment type="caution">
    <text evidence="2">The sequence shown here is derived from an EMBL/GenBank/DDBJ whole genome shotgun (WGS) entry which is preliminary data.</text>
</comment>
<name>A0A3A4KAF2_9NOCA</name>